<dbReference type="InterPro" id="IPR015424">
    <property type="entry name" value="PyrdxlP-dep_Trfase"/>
</dbReference>
<reference evidence="9 10" key="1">
    <citation type="submission" date="2020-06" db="EMBL/GenBank/DDBJ databases">
        <title>Description of novel acetic acid bacteria.</title>
        <authorList>
            <person name="Sombolestani A."/>
        </authorList>
    </citation>
    <scope>NUCLEOTIDE SEQUENCE [LARGE SCALE GENOMIC DNA]</scope>
    <source>
        <strain evidence="9 10">LMG 27010</strain>
    </source>
</reference>
<dbReference type="SUPFAM" id="SSF53383">
    <property type="entry name" value="PLP-dependent transferases"/>
    <property type="match status" value="1"/>
</dbReference>
<proteinExistence type="inferred from homology"/>
<protein>
    <submittedName>
        <fullName evidence="9">Alanine--glyoxylate aminotransferase family protein</fullName>
    </submittedName>
</protein>
<keyword evidence="3 9" id="KW-0032">Aminotransferase</keyword>
<name>A0A850PI97_9PROT</name>
<evidence type="ECO:0000259" key="8">
    <source>
        <dbReference type="Pfam" id="PF00266"/>
    </source>
</evidence>
<comment type="caution">
    <text evidence="9">The sequence shown here is derived from an EMBL/GenBank/DDBJ whole genome shotgun (WGS) entry which is preliminary data.</text>
</comment>
<dbReference type="Pfam" id="PF00266">
    <property type="entry name" value="Aminotran_5"/>
    <property type="match status" value="1"/>
</dbReference>
<dbReference type="Proteomes" id="UP000585665">
    <property type="component" value="Unassembled WGS sequence"/>
</dbReference>
<feature type="domain" description="Aminotransferase class V" evidence="8">
    <location>
        <begin position="36"/>
        <end position="351"/>
    </location>
</feature>
<dbReference type="InterPro" id="IPR015421">
    <property type="entry name" value="PyrdxlP-dep_Trfase_major"/>
</dbReference>
<evidence type="ECO:0000313" key="9">
    <source>
        <dbReference type="EMBL" id="NVN41532.1"/>
    </source>
</evidence>
<feature type="binding site" evidence="6">
    <location>
        <position position="364"/>
    </location>
    <ligand>
        <name>substrate</name>
    </ligand>
</feature>
<dbReference type="RefSeq" id="WP_176614422.1">
    <property type="nucleotide sequence ID" value="NZ_JABXXR010000141.1"/>
</dbReference>
<accession>A0A850PI97</accession>
<dbReference type="Gene3D" id="3.90.1150.10">
    <property type="entry name" value="Aspartate Aminotransferase, domain 1"/>
    <property type="match status" value="1"/>
</dbReference>
<keyword evidence="5 7" id="KW-0663">Pyridoxal phosphate</keyword>
<feature type="modified residue" description="N6-(pyridoxal phosphate)lysine" evidence="7">
    <location>
        <position position="201"/>
    </location>
</feature>
<evidence type="ECO:0000256" key="5">
    <source>
        <dbReference type="ARBA" id="ARBA00022898"/>
    </source>
</evidence>
<sequence>MTTEDVFGQIDPPQRLLMGPGPVNAHPRVLRAMAADMMGQFDPEMTTTMNQTMALYRRVFMTENRRTFLIDGTARAGIEAALVSLLEPGARVLIVRAGRFGLLLSEIAARIGADIRTLDVPWGQVATLAQIEAALVEHRPRVFACIHGDTSTTMAQPLAGVGALCRRYDVLSYVDATATLGGMAVCADAWDVDIVTGALQKCMGGPPGSAPITISDRAAEHIMARRHVEAGLRAGGTTDGVGTRIGSNYFDLSMVMDYWSDKRLNHHTEATSMLYAAREAARVVLSEGLEARFARHRAAGAAMTAGLRAMGLTVYGDDAHRMPSVTGVYIPEGVDGERVRDRLRMDFEIEIGTAFGPLAGQIWRIGAMGYNAMKHKVLLTLGGLEAALRQEGFTLPSGAAVDAALASYTASD</sequence>
<comment type="similarity">
    <text evidence="2">Belongs to the class-V pyridoxal-phosphate-dependent aminotransferase family.</text>
</comment>
<dbReference type="Gene3D" id="3.40.640.10">
    <property type="entry name" value="Type I PLP-dependent aspartate aminotransferase-like (Major domain)"/>
    <property type="match status" value="1"/>
</dbReference>
<dbReference type="EMBL" id="JABXXR010000141">
    <property type="protein sequence ID" value="NVN41532.1"/>
    <property type="molecule type" value="Genomic_DNA"/>
</dbReference>
<evidence type="ECO:0000256" key="2">
    <source>
        <dbReference type="ARBA" id="ARBA00009236"/>
    </source>
</evidence>
<dbReference type="InterPro" id="IPR024169">
    <property type="entry name" value="SP_NH2Trfase/AEP_transaminase"/>
</dbReference>
<dbReference type="InterPro" id="IPR015422">
    <property type="entry name" value="PyrdxlP-dep_Trfase_small"/>
</dbReference>
<evidence type="ECO:0000256" key="6">
    <source>
        <dbReference type="PIRSR" id="PIRSR000524-1"/>
    </source>
</evidence>
<gene>
    <name evidence="9" type="ORF">HUK82_13300</name>
</gene>
<dbReference type="FunFam" id="3.40.640.10:FF:000027">
    <property type="entry name" value="Serine--pyruvate aminotransferase, mitochondrial"/>
    <property type="match status" value="1"/>
</dbReference>
<evidence type="ECO:0000256" key="1">
    <source>
        <dbReference type="ARBA" id="ARBA00001933"/>
    </source>
</evidence>
<dbReference type="PANTHER" id="PTHR21152">
    <property type="entry name" value="AMINOTRANSFERASE CLASS V"/>
    <property type="match status" value="1"/>
</dbReference>
<dbReference type="InterPro" id="IPR000192">
    <property type="entry name" value="Aminotrans_V_dom"/>
</dbReference>
<dbReference type="GO" id="GO:0004760">
    <property type="term" value="F:L-serine-pyruvate transaminase activity"/>
    <property type="evidence" value="ECO:0007669"/>
    <property type="project" value="TreeGrafter"/>
</dbReference>
<comment type="cofactor">
    <cofactor evidence="1 7">
        <name>pyridoxal 5'-phosphate</name>
        <dbReference type="ChEBI" id="CHEBI:597326"/>
    </cofactor>
</comment>
<dbReference type="PIRSF" id="PIRSF000524">
    <property type="entry name" value="SPT"/>
    <property type="match status" value="1"/>
</dbReference>
<keyword evidence="4 9" id="KW-0808">Transferase</keyword>
<evidence type="ECO:0000256" key="3">
    <source>
        <dbReference type="ARBA" id="ARBA00022576"/>
    </source>
</evidence>
<dbReference type="GO" id="GO:0019265">
    <property type="term" value="P:glycine biosynthetic process, by transamination of glyoxylate"/>
    <property type="evidence" value="ECO:0007669"/>
    <property type="project" value="TreeGrafter"/>
</dbReference>
<evidence type="ECO:0000256" key="7">
    <source>
        <dbReference type="PIRSR" id="PIRSR000524-50"/>
    </source>
</evidence>
<evidence type="ECO:0000313" key="10">
    <source>
        <dbReference type="Proteomes" id="UP000585665"/>
    </source>
</evidence>
<dbReference type="GO" id="GO:0008453">
    <property type="term" value="F:alanine-glyoxylate transaminase activity"/>
    <property type="evidence" value="ECO:0007669"/>
    <property type="project" value="TreeGrafter"/>
</dbReference>
<dbReference type="AlphaFoldDB" id="A0A850PI97"/>
<keyword evidence="10" id="KW-1185">Reference proteome</keyword>
<organism evidence="9 10">
    <name type="scientific">Ameyamaea chiangmaiensis</name>
    <dbReference type="NCBI Taxonomy" id="442969"/>
    <lineage>
        <taxon>Bacteria</taxon>
        <taxon>Pseudomonadati</taxon>
        <taxon>Pseudomonadota</taxon>
        <taxon>Alphaproteobacteria</taxon>
        <taxon>Acetobacterales</taxon>
        <taxon>Acetobacteraceae</taxon>
        <taxon>Ameyamaea</taxon>
    </lineage>
</organism>
<evidence type="ECO:0000256" key="4">
    <source>
        <dbReference type="ARBA" id="ARBA00022679"/>
    </source>
</evidence>
<dbReference type="PANTHER" id="PTHR21152:SF40">
    <property type="entry name" value="ALANINE--GLYOXYLATE AMINOTRANSFERASE"/>
    <property type="match status" value="1"/>
</dbReference>